<name>A0A084WF40_ANOSI</name>
<dbReference type="EMBL" id="KE525342">
    <property type="protein sequence ID" value="KFB48834.1"/>
    <property type="molecule type" value="Genomic_DNA"/>
</dbReference>
<dbReference type="Proteomes" id="UP000030765">
    <property type="component" value="Unassembled WGS sequence"/>
</dbReference>
<dbReference type="EMBL" id="ATLV01023298">
    <property type="status" value="NOT_ANNOTATED_CDS"/>
    <property type="molecule type" value="Genomic_DNA"/>
</dbReference>
<dbReference type="AlphaFoldDB" id="A0A084WF40"/>
<accession>A0A084WF40</accession>
<gene>
    <name evidence="1" type="ORF">ZHAS_00017064</name>
</gene>
<organism evidence="1">
    <name type="scientific">Anopheles sinensis</name>
    <name type="common">Mosquito</name>
    <dbReference type="NCBI Taxonomy" id="74873"/>
    <lineage>
        <taxon>Eukaryota</taxon>
        <taxon>Metazoa</taxon>
        <taxon>Ecdysozoa</taxon>
        <taxon>Arthropoda</taxon>
        <taxon>Hexapoda</taxon>
        <taxon>Insecta</taxon>
        <taxon>Pterygota</taxon>
        <taxon>Neoptera</taxon>
        <taxon>Endopterygota</taxon>
        <taxon>Diptera</taxon>
        <taxon>Nematocera</taxon>
        <taxon>Culicoidea</taxon>
        <taxon>Culicidae</taxon>
        <taxon>Anophelinae</taxon>
        <taxon>Anopheles</taxon>
    </lineage>
</organism>
<dbReference type="EnsemblMetazoa" id="ASIC017064-RA">
    <property type="protein sequence ID" value="ASIC017064-PA"/>
    <property type="gene ID" value="ASIC017064"/>
</dbReference>
<proteinExistence type="predicted"/>
<evidence type="ECO:0000313" key="1">
    <source>
        <dbReference type="EMBL" id="KFB48834.1"/>
    </source>
</evidence>
<dbReference type="VEuPathDB" id="VectorBase:ASIC017064"/>
<evidence type="ECO:0000313" key="2">
    <source>
        <dbReference type="EnsemblMetazoa" id="ASIC017064-PA"/>
    </source>
</evidence>
<reference evidence="2" key="2">
    <citation type="submission" date="2020-05" db="UniProtKB">
        <authorList>
            <consortium name="EnsemblMetazoa"/>
        </authorList>
    </citation>
    <scope>IDENTIFICATION</scope>
</reference>
<keyword evidence="3" id="KW-1185">Reference proteome</keyword>
<protein>
    <submittedName>
        <fullName evidence="1">AGAP000477-PA-like protein</fullName>
    </submittedName>
</protein>
<evidence type="ECO:0000313" key="3">
    <source>
        <dbReference type="Proteomes" id="UP000030765"/>
    </source>
</evidence>
<sequence>MGVNSSSRQDASLLSDEDEFVARGPISGILENLEEPICSGLGAYHNSDNDFSEEDADFVMAIARN</sequence>
<reference evidence="1 3" key="1">
    <citation type="journal article" date="2014" name="BMC Genomics">
        <title>Genome sequence of Anopheles sinensis provides insight into genetics basis of mosquito competence for malaria parasites.</title>
        <authorList>
            <person name="Zhou D."/>
            <person name="Zhang D."/>
            <person name="Ding G."/>
            <person name="Shi L."/>
            <person name="Hou Q."/>
            <person name="Ye Y."/>
            <person name="Xu Y."/>
            <person name="Zhou H."/>
            <person name="Xiong C."/>
            <person name="Li S."/>
            <person name="Yu J."/>
            <person name="Hong S."/>
            <person name="Yu X."/>
            <person name="Zou P."/>
            <person name="Chen C."/>
            <person name="Chang X."/>
            <person name="Wang W."/>
            <person name="Lv Y."/>
            <person name="Sun Y."/>
            <person name="Ma L."/>
            <person name="Shen B."/>
            <person name="Zhu C."/>
        </authorList>
    </citation>
    <scope>NUCLEOTIDE SEQUENCE [LARGE SCALE GENOMIC DNA]</scope>
</reference>